<keyword evidence="5" id="KW-0813">Transport</keyword>
<gene>
    <name evidence="8" type="ORF">TH3_17860</name>
</gene>
<dbReference type="SUPFAM" id="SSF161098">
    <property type="entry name" value="MetI-like"/>
    <property type="match status" value="1"/>
</dbReference>
<feature type="transmembrane region" description="Helical" evidence="5">
    <location>
        <begin position="230"/>
        <end position="254"/>
    </location>
</feature>
<dbReference type="NCBIfam" id="TIGR02138">
    <property type="entry name" value="phosphate_pstC"/>
    <property type="match status" value="1"/>
</dbReference>
<dbReference type="GO" id="GO:0006817">
    <property type="term" value="P:phosphate ion transport"/>
    <property type="evidence" value="ECO:0007669"/>
    <property type="project" value="UniProtKB-KW"/>
</dbReference>
<dbReference type="Proteomes" id="UP000007127">
    <property type="component" value="Chromosome"/>
</dbReference>
<keyword evidence="4 5" id="KW-0472">Membrane</keyword>
<accession>A0AB72UHQ7</accession>
<feature type="transmembrane region" description="Helical" evidence="5">
    <location>
        <begin position="310"/>
        <end position="329"/>
    </location>
</feature>
<dbReference type="GO" id="GO:0005315">
    <property type="term" value="F:phosphate transmembrane transporter activity"/>
    <property type="evidence" value="ECO:0007669"/>
    <property type="project" value="InterPro"/>
</dbReference>
<keyword evidence="6" id="KW-1003">Cell membrane</keyword>
<proteinExistence type="inferred from homology"/>
<feature type="transmembrane region" description="Helical" evidence="5">
    <location>
        <begin position="427"/>
        <end position="448"/>
    </location>
</feature>
<dbReference type="Gene3D" id="1.10.3720.10">
    <property type="entry name" value="MetI-like"/>
    <property type="match status" value="1"/>
</dbReference>
<evidence type="ECO:0000313" key="9">
    <source>
        <dbReference type="Proteomes" id="UP000007127"/>
    </source>
</evidence>
<dbReference type="PANTHER" id="PTHR42727:SF1">
    <property type="entry name" value="PHOSPHATE TRANSPORT SYSTEM PERMEASE"/>
    <property type="match status" value="1"/>
</dbReference>
<organism evidence="8 9">
    <name type="scientific">Thalassospira xiamenensis M-5 = DSM 17429</name>
    <dbReference type="NCBI Taxonomy" id="1123366"/>
    <lineage>
        <taxon>Bacteria</taxon>
        <taxon>Pseudomonadati</taxon>
        <taxon>Pseudomonadota</taxon>
        <taxon>Alphaproteobacteria</taxon>
        <taxon>Rhodospirillales</taxon>
        <taxon>Thalassospiraceae</taxon>
        <taxon>Thalassospira</taxon>
    </lineage>
</organism>
<comment type="similarity">
    <text evidence="6">Belongs to the binding-protein-dependent transport system permease family. CysTW subfamily.</text>
</comment>
<comment type="subcellular location">
    <subcellularLocation>
        <location evidence="6">Cell inner membrane</location>
        <topology evidence="6">Multi-pass membrane protein</topology>
    </subcellularLocation>
    <subcellularLocation>
        <location evidence="1 5">Cell membrane</location>
        <topology evidence="1 5">Multi-pass membrane protein</topology>
    </subcellularLocation>
</comment>
<protein>
    <recommendedName>
        <fullName evidence="6">Phosphate transport system permease protein</fullName>
    </recommendedName>
</protein>
<dbReference type="GeneID" id="31929245"/>
<dbReference type="PROSITE" id="PS50928">
    <property type="entry name" value="ABC_TM1"/>
    <property type="match status" value="1"/>
</dbReference>
<evidence type="ECO:0000256" key="5">
    <source>
        <dbReference type="RuleBase" id="RU363032"/>
    </source>
</evidence>
<keyword evidence="6" id="KW-0997">Cell inner membrane</keyword>
<dbReference type="GO" id="GO:0005886">
    <property type="term" value="C:plasma membrane"/>
    <property type="evidence" value="ECO:0007669"/>
    <property type="project" value="UniProtKB-SubCell"/>
</dbReference>
<evidence type="ECO:0000259" key="7">
    <source>
        <dbReference type="PROSITE" id="PS50928"/>
    </source>
</evidence>
<dbReference type="InterPro" id="IPR035906">
    <property type="entry name" value="MetI-like_sf"/>
</dbReference>
<evidence type="ECO:0000256" key="2">
    <source>
        <dbReference type="ARBA" id="ARBA00022692"/>
    </source>
</evidence>
<evidence type="ECO:0000256" key="4">
    <source>
        <dbReference type="ARBA" id="ARBA00023136"/>
    </source>
</evidence>
<sequence>MSLTYLLLAVALLCAVSFYFGRQRAVALSNGRYSNLHSLPAHYGMYTALWCGLPALGLLLVWMMFEGTIIQTMIVADLPEEVTSNSGLLSLALNSISQIAAGGGEHLTVSPEIVEAGHRLANLNTIANAALIVVMVSVALVGLALSYRRISSEMRARNNVERLFRYIMIVCSAIAILSTVGIVFSLLFEALHFFGKVSPLDFLFGLEWSPQTAIRADQVASDGAFGAIPLFVGTLLITLIAMFVAVPVGLFSAIYMGEYASPKFRAVAKPALEILAGVPTVVYGFFAALTVAPFLRDNGAVLGLDVSSESALAAGLVMGVMIIPFVSSLSDDVMSQVPKSLRDGSYGLGATRSETIRHVIFPAALPGIVGAVLLAVSRAIGETMIVVMAAGLAANMTVNPLQAVTTVTVQIVTLLVGDQEFDSAKTLSAFALGLLLFLITLGLNVFALKVVQKYREKYD</sequence>
<evidence type="ECO:0000313" key="8">
    <source>
        <dbReference type="EMBL" id="AJD53674.1"/>
    </source>
</evidence>
<dbReference type="RefSeq" id="WP_007091982.1">
    <property type="nucleotide sequence ID" value="NZ_CP004388.1"/>
</dbReference>
<keyword evidence="2 5" id="KW-0812">Transmembrane</keyword>
<dbReference type="InterPro" id="IPR022182">
    <property type="entry name" value="PstC_N"/>
</dbReference>
<dbReference type="InterPro" id="IPR011864">
    <property type="entry name" value="Phosphate_PstC"/>
</dbReference>
<name>A0AB72UHQ7_9PROT</name>
<dbReference type="CDD" id="cd06261">
    <property type="entry name" value="TM_PBP2"/>
    <property type="match status" value="1"/>
</dbReference>
<comment type="function">
    <text evidence="6">Part of the binding-protein-dependent transport system for phosphate; probably responsible for the translocation of the substrate across the membrane.</text>
</comment>
<dbReference type="EMBL" id="CP004388">
    <property type="protein sequence ID" value="AJD53674.1"/>
    <property type="molecule type" value="Genomic_DNA"/>
</dbReference>
<evidence type="ECO:0000256" key="6">
    <source>
        <dbReference type="RuleBase" id="RU363054"/>
    </source>
</evidence>
<feature type="transmembrane region" description="Helical" evidence="5">
    <location>
        <begin position="166"/>
        <end position="188"/>
    </location>
</feature>
<dbReference type="Pfam" id="PF00528">
    <property type="entry name" value="BPD_transp_1"/>
    <property type="match status" value="1"/>
</dbReference>
<feature type="domain" description="ABC transmembrane type-1" evidence="7">
    <location>
        <begin position="231"/>
        <end position="447"/>
    </location>
</feature>
<dbReference type="Pfam" id="PF12501">
    <property type="entry name" value="DUF3708"/>
    <property type="match status" value="1"/>
</dbReference>
<feature type="transmembrane region" description="Helical" evidence="5">
    <location>
        <begin position="43"/>
        <end position="65"/>
    </location>
</feature>
<dbReference type="AlphaFoldDB" id="A0AB72UHQ7"/>
<feature type="transmembrane region" description="Helical" evidence="5">
    <location>
        <begin position="359"/>
        <end position="380"/>
    </location>
</feature>
<keyword evidence="3 5" id="KW-1133">Transmembrane helix</keyword>
<feature type="transmembrane region" description="Helical" evidence="5">
    <location>
        <begin position="274"/>
        <end position="295"/>
    </location>
</feature>
<evidence type="ECO:0000256" key="1">
    <source>
        <dbReference type="ARBA" id="ARBA00004651"/>
    </source>
</evidence>
<dbReference type="KEGG" id="txi:TH3_17860"/>
<reference evidence="8 9" key="1">
    <citation type="journal article" date="2012" name="J. Bacteriol.">
        <title>Genome sequence of Thalassospira xiamenensis type strain M-5.</title>
        <authorList>
            <person name="Lai Q."/>
            <person name="Shao Z."/>
        </authorList>
    </citation>
    <scope>NUCLEOTIDE SEQUENCE [LARGE SCALE GENOMIC DNA]</scope>
    <source>
        <strain evidence="8 9">M-5</strain>
    </source>
</reference>
<dbReference type="InterPro" id="IPR000515">
    <property type="entry name" value="MetI-like"/>
</dbReference>
<dbReference type="PANTHER" id="PTHR42727">
    <property type="entry name" value="PHOSPHATE TRANSPORT SYSTEM PERMEASE PROTEIN"/>
    <property type="match status" value="1"/>
</dbReference>
<feature type="transmembrane region" description="Helical" evidence="5">
    <location>
        <begin position="123"/>
        <end position="145"/>
    </location>
</feature>
<keyword evidence="6" id="KW-0592">Phosphate transport</keyword>
<evidence type="ECO:0000256" key="3">
    <source>
        <dbReference type="ARBA" id="ARBA00022989"/>
    </source>
</evidence>